<dbReference type="AlphaFoldDB" id="A0A5C6U3G1"/>
<evidence type="ECO:0000256" key="2">
    <source>
        <dbReference type="ARBA" id="ARBA00022729"/>
    </source>
</evidence>
<dbReference type="SUPFAM" id="SSF53822">
    <property type="entry name" value="Periplasmic binding protein-like I"/>
    <property type="match status" value="1"/>
</dbReference>
<feature type="domain" description="Leucine-binding protein" evidence="3">
    <location>
        <begin position="35"/>
        <end position="371"/>
    </location>
</feature>
<comment type="caution">
    <text evidence="4">The sequence shown here is derived from an EMBL/GenBank/DDBJ whole genome shotgun (WGS) entry which is preliminary data.</text>
</comment>
<evidence type="ECO:0000259" key="3">
    <source>
        <dbReference type="Pfam" id="PF13458"/>
    </source>
</evidence>
<comment type="similarity">
    <text evidence="1">Belongs to the leucine-binding protein family.</text>
</comment>
<accession>A0A5C6U3G1</accession>
<dbReference type="InterPro" id="IPR028081">
    <property type="entry name" value="Leu-bd"/>
</dbReference>
<keyword evidence="2" id="KW-0732">Signal</keyword>
<name>A0A5C6U3G1_9BURK</name>
<sequence>MQRRHFAAALGAAAFAQQLRAAAEPGVTDNEVLFGHTGILNGPLGGQIKVMLAGAELAFAESRAQGGAAGRRVRIVSLDDELKPDRAIANYEKLLGDGVFGFFGCVGSATTAAAAPMLQKSGAPWLAGYAVADTARERLKGNGFFVRATTGREAQSLVQHLTTIGVTKIGVAMLDNPGGKEAAALVDAALASHKPQAAASVFLKGDASNVKESADTLAKAAPQTVIMYLGGALPGELMKAGWAQGFSPMYYGMSIVAGEVTVKVAGEKARGPAISQVMPYPWSESDPLTREYRRLAEAAKVPVGYYSFEGYLNALVLLEGLRRSGRELTRSRLIATMRNLKMRTAGMDLDYATNGITGSRFVELVQVTHDGRFVR</sequence>
<protein>
    <submittedName>
        <fullName evidence="4">ABC transporter substrate-binding protein</fullName>
    </submittedName>
</protein>
<reference evidence="4 5" key="1">
    <citation type="submission" date="2019-08" db="EMBL/GenBank/DDBJ databases">
        <authorList>
            <person name="Khan S.A."/>
            <person name="Jeon C.O."/>
            <person name="Jeong S.E."/>
        </authorList>
    </citation>
    <scope>NUCLEOTIDE SEQUENCE [LARGE SCALE GENOMIC DNA]</scope>
    <source>
        <strain evidence="5">IMCC1728</strain>
    </source>
</reference>
<evidence type="ECO:0000313" key="4">
    <source>
        <dbReference type="EMBL" id="TXC67582.1"/>
    </source>
</evidence>
<dbReference type="Pfam" id="PF13458">
    <property type="entry name" value="Peripla_BP_6"/>
    <property type="match status" value="1"/>
</dbReference>
<proteinExistence type="inferred from homology"/>
<dbReference type="InterPro" id="IPR028082">
    <property type="entry name" value="Peripla_BP_I"/>
</dbReference>
<dbReference type="CDD" id="cd06326">
    <property type="entry name" value="PBP1_ABC_ligand_binding-like"/>
    <property type="match status" value="1"/>
</dbReference>
<keyword evidence="5" id="KW-1185">Reference proteome</keyword>
<dbReference type="Gene3D" id="3.40.50.2300">
    <property type="match status" value="2"/>
</dbReference>
<dbReference type="PANTHER" id="PTHR47235:SF1">
    <property type="entry name" value="BLR6548 PROTEIN"/>
    <property type="match status" value="1"/>
</dbReference>
<gene>
    <name evidence="4" type="ORF">FSC37_20380</name>
</gene>
<organism evidence="4 5">
    <name type="scientific">Piscinibacter aquaticus</name>
    <dbReference type="NCBI Taxonomy" id="392597"/>
    <lineage>
        <taxon>Bacteria</taxon>
        <taxon>Pseudomonadati</taxon>
        <taxon>Pseudomonadota</taxon>
        <taxon>Betaproteobacteria</taxon>
        <taxon>Burkholderiales</taxon>
        <taxon>Sphaerotilaceae</taxon>
        <taxon>Piscinibacter</taxon>
    </lineage>
</organism>
<dbReference type="Proteomes" id="UP000321832">
    <property type="component" value="Unassembled WGS sequence"/>
</dbReference>
<evidence type="ECO:0000313" key="5">
    <source>
        <dbReference type="Proteomes" id="UP000321832"/>
    </source>
</evidence>
<dbReference type="EMBL" id="VOPW01000001">
    <property type="protein sequence ID" value="TXC67582.1"/>
    <property type="molecule type" value="Genomic_DNA"/>
</dbReference>
<dbReference type="PANTHER" id="PTHR47235">
    <property type="entry name" value="BLR6548 PROTEIN"/>
    <property type="match status" value="1"/>
</dbReference>
<evidence type="ECO:0000256" key="1">
    <source>
        <dbReference type="ARBA" id="ARBA00010062"/>
    </source>
</evidence>